<feature type="signal peptide" evidence="1">
    <location>
        <begin position="1"/>
        <end position="22"/>
    </location>
</feature>
<keyword evidence="3" id="KW-1185">Reference proteome</keyword>
<organism evidence="2 3">
    <name type="scientific">Emticicia oligotrophica (strain DSM 17448 / CIP 109782 / MTCC 6937 / GPTSA100-15)</name>
    <dbReference type="NCBI Taxonomy" id="929562"/>
    <lineage>
        <taxon>Bacteria</taxon>
        <taxon>Pseudomonadati</taxon>
        <taxon>Bacteroidota</taxon>
        <taxon>Cytophagia</taxon>
        <taxon>Cytophagales</taxon>
        <taxon>Leadbetterellaceae</taxon>
        <taxon>Emticicia</taxon>
    </lineage>
</organism>
<name>A0ABM5N4V9_EMTOG</name>
<dbReference type="RefSeq" id="WP_015030106.1">
    <property type="nucleotide sequence ID" value="NC_018748.1"/>
</dbReference>
<dbReference type="SUPFAM" id="SSF56935">
    <property type="entry name" value="Porins"/>
    <property type="match status" value="1"/>
</dbReference>
<dbReference type="Pfam" id="PF13715">
    <property type="entry name" value="CarbopepD_reg_2"/>
    <property type="match status" value="1"/>
</dbReference>
<keyword evidence="1" id="KW-0732">Signal</keyword>
<dbReference type="Proteomes" id="UP000002875">
    <property type="component" value="Chromosome"/>
</dbReference>
<reference evidence="2 3" key="1">
    <citation type="submission" date="2011-07" db="EMBL/GenBank/DDBJ databases">
        <title>The complete genome of chromosome of Emticicia oligotrophica DSM 17448.</title>
        <authorList>
            <consortium name="US DOE Joint Genome Institute (JGI-PGF)"/>
            <person name="Lucas S."/>
            <person name="Han J."/>
            <person name="Lapidus A."/>
            <person name="Bruce D."/>
            <person name="Goodwin L."/>
            <person name="Pitluck S."/>
            <person name="Peters L."/>
            <person name="Kyrpides N."/>
            <person name="Mavromatis K."/>
            <person name="Ivanova N."/>
            <person name="Ovchinnikova G."/>
            <person name="Teshima H."/>
            <person name="Detter J.C."/>
            <person name="Tapia R."/>
            <person name="Han C."/>
            <person name="Land M."/>
            <person name="Hauser L."/>
            <person name="Markowitz V."/>
            <person name="Cheng J.-F."/>
            <person name="Hugenholtz P."/>
            <person name="Woyke T."/>
            <person name="Wu D."/>
            <person name="Tindall B."/>
            <person name="Pomrenke H."/>
            <person name="Brambilla E."/>
            <person name="Klenk H.-P."/>
            <person name="Eisen J.A."/>
        </authorList>
    </citation>
    <scope>NUCLEOTIDE SEQUENCE [LARGE SCALE GENOMIC DNA]</scope>
    <source>
        <strain evidence="2 3">DSM 17448</strain>
    </source>
</reference>
<dbReference type="InterPro" id="IPR037066">
    <property type="entry name" value="Plug_dom_sf"/>
</dbReference>
<dbReference type="Gene3D" id="2.170.130.10">
    <property type="entry name" value="TonB-dependent receptor, plug domain"/>
    <property type="match status" value="1"/>
</dbReference>
<evidence type="ECO:0000313" key="2">
    <source>
        <dbReference type="EMBL" id="AFK04412.1"/>
    </source>
</evidence>
<keyword evidence="2" id="KW-0675">Receptor</keyword>
<dbReference type="SUPFAM" id="SSF49464">
    <property type="entry name" value="Carboxypeptidase regulatory domain-like"/>
    <property type="match status" value="1"/>
</dbReference>
<protein>
    <submittedName>
        <fullName evidence="2">TonB-dependent receptor plug</fullName>
    </submittedName>
</protein>
<proteinExistence type="predicted"/>
<dbReference type="EMBL" id="CP002961">
    <property type="protein sequence ID" value="AFK04412.1"/>
    <property type="molecule type" value="Genomic_DNA"/>
</dbReference>
<accession>A0ABM5N4V9</accession>
<evidence type="ECO:0000313" key="3">
    <source>
        <dbReference type="Proteomes" id="UP000002875"/>
    </source>
</evidence>
<sequence>MKSSLLHLFVVLLLCSFFKIHAQNKTQTIRGNVIDRVTRQPVIGASVAIIGGTQGAISDASGKFVITQVPIGRQSVRCTSIGYETFLSEEFILNSVKEVSLNIELKESTGELQEVKITASQNTSRPVNDLAYVSARSFTTEETERIPASVNDPGRMALSYPGVKAGRDENENKIIVRGNSPFGILWRLEGIDIPNPNHFAQPGSGGGGITVFSAQLMSRSDFFTGGMPAEYGNALSGAFDIRFREGNQQKREYRTKFGILGLDFSTEGPIQKGRSSYLVNYRYSTLGLLSQMGFYLVGERVTNNFQDLSFNLAFHSKDGKKTTTIFGLGGLSEEHYMPVEDPQKRVLGKSDNWEDRIRPANMGALGVTHTINLNEKSSIKFVVAAIGSSINRMSDTLNLQNTRFRYETQKYEESRLASSVAYNYKISPKTRFKSGAILNFIDFVFFKETAPRNNVSDVNQFNVGRQTSVSGSGNTQTSQVYAQVVQNLAKGLSLNAGLHYMHLFLNNTSSLEPRLSIQYSSPKSHNISFAYGLHSQFLPMSAYFYVRKDSLDGKIITTKANANLQFPRSNHFILSYNYIAPKLWKFSIEAYYQMINRVPVEAKVGSSYWMLNYSDSFPETSAVSKGKGKNKGIDVSIERFFSKKYYLLLTGSIFDAKYQTYDGSIYNSAFNDRFSTAFTFGREFTFKNGSVFQVGARSIYNGGYRYTPLDVTESAKQKKYVPLKGADYSAFAPNYFRIDGRVSYRTNRKKLASVVSLDVQNATNQINYTSVQYNSVKNILEPRRSGNGFVPVFSYQLDF</sequence>
<dbReference type="Gene3D" id="2.60.40.1120">
    <property type="entry name" value="Carboxypeptidase-like, regulatory domain"/>
    <property type="match status" value="1"/>
</dbReference>
<dbReference type="InterPro" id="IPR008969">
    <property type="entry name" value="CarboxyPept-like_regulatory"/>
</dbReference>
<feature type="chain" id="PRO_5046221579" evidence="1">
    <location>
        <begin position="23"/>
        <end position="799"/>
    </location>
</feature>
<evidence type="ECO:0000256" key="1">
    <source>
        <dbReference type="SAM" id="SignalP"/>
    </source>
</evidence>
<gene>
    <name evidence="2" type="ordered locus">Emtol_3283</name>
</gene>